<dbReference type="GO" id="GO:0016763">
    <property type="term" value="F:pentosyltransferase activity"/>
    <property type="evidence" value="ECO:0007669"/>
    <property type="project" value="TreeGrafter"/>
</dbReference>
<dbReference type="AlphaFoldDB" id="A0A498C1V1"/>
<keyword evidence="3 10" id="KW-0328">Glycosyltransferase</keyword>
<evidence type="ECO:0000256" key="5">
    <source>
        <dbReference type="ARBA" id="ARBA00022692"/>
    </source>
</evidence>
<dbReference type="Pfam" id="PF13231">
    <property type="entry name" value="PMT_2"/>
    <property type="match status" value="1"/>
</dbReference>
<dbReference type="InterPro" id="IPR038731">
    <property type="entry name" value="RgtA/B/C-like"/>
</dbReference>
<feature type="transmembrane region" description="Helical" evidence="8">
    <location>
        <begin position="237"/>
        <end position="261"/>
    </location>
</feature>
<comment type="subcellular location">
    <subcellularLocation>
        <location evidence="1">Cell membrane</location>
        <topology evidence="1">Multi-pass membrane protein</topology>
    </subcellularLocation>
</comment>
<feature type="transmembrane region" description="Helical" evidence="8">
    <location>
        <begin position="72"/>
        <end position="89"/>
    </location>
</feature>
<dbReference type="GO" id="GO:0009103">
    <property type="term" value="P:lipopolysaccharide biosynthetic process"/>
    <property type="evidence" value="ECO:0007669"/>
    <property type="project" value="UniProtKB-ARBA"/>
</dbReference>
<comment type="caution">
    <text evidence="10">The sequence shown here is derived from an EMBL/GenBank/DDBJ whole genome shotgun (WGS) entry which is preliminary data.</text>
</comment>
<evidence type="ECO:0000256" key="1">
    <source>
        <dbReference type="ARBA" id="ARBA00004651"/>
    </source>
</evidence>
<dbReference type="InterPro" id="IPR050297">
    <property type="entry name" value="LipidA_mod_glycosyltrf_83"/>
</dbReference>
<dbReference type="PANTHER" id="PTHR33908">
    <property type="entry name" value="MANNOSYLTRANSFERASE YKCB-RELATED"/>
    <property type="match status" value="1"/>
</dbReference>
<keyword evidence="2" id="KW-1003">Cell membrane</keyword>
<dbReference type="OrthoDB" id="7167895at2"/>
<protein>
    <submittedName>
        <fullName evidence="10">Dolichyl-phosphate-mannose-protein mannosyltransferase</fullName>
    </submittedName>
</protein>
<feature type="domain" description="Glycosyltransferase RgtA/B/C/D-like" evidence="9">
    <location>
        <begin position="53"/>
        <end position="211"/>
    </location>
</feature>
<dbReference type="Proteomes" id="UP000274786">
    <property type="component" value="Unassembled WGS sequence"/>
</dbReference>
<keyword evidence="5 8" id="KW-0812">Transmembrane</keyword>
<evidence type="ECO:0000313" key="11">
    <source>
        <dbReference type="Proteomes" id="UP000274786"/>
    </source>
</evidence>
<feature type="transmembrane region" description="Helical" evidence="8">
    <location>
        <begin position="273"/>
        <end position="293"/>
    </location>
</feature>
<keyword evidence="4 10" id="KW-0808">Transferase</keyword>
<evidence type="ECO:0000256" key="3">
    <source>
        <dbReference type="ARBA" id="ARBA00022676"/>
    </source>
</evidence>
<evidence type="ECO:0000256" key="8">
    <source>
        <dbReference type="SAM" id="Phobius"/>
    </source>
</evidence>
<evidence type="ECO:0000256" key="6">
    <source>
        <dbReference type="ARBA" id="ARBA00022989"/>
    </source>
</evidence>
<feature type="transmembrane region" description="Helical" evidence="8">
    <location>
        <begin position="329"/>
        <end position="347"/>
    </location>
</feature>
<reference evidence="10 11" key="1">
    <citation type="submission" date="2018-10" db="EMBL/GenBank/DDBJ databases">
        <title>Comparative analysis of microorganisms from saline springs in Andes Mountain Range, Colombia.</title>
        <authorList>
            <person name="Rubin E."/>
        </authorList>
    </citation>
    <scope>NUCLEOTIDE SEQUENCE [LARGE SCALE GENOMIC DNA]</scope>
    <source>
        <strain evidence="10 11">USBA GBX 843</strain>
    </source>
</reference>
<evidence type="ECO:0000256" key="4">
    <source>
        <dbReference type="ARBA" id="ARBA00022679"/>
    </source>
</evidence>
<evidence type="ECO:0000256" key="2">
    <source>
        <dbReference type="ARBA" id="ARBA00022475"/>
    </source>
</evidence>
<evidence type="ECO:0000313" key="10">
    <source>
        <dbReference type="EMBL" id="RLK49864.1"/>
    </source>
</evidence>
<organism evidence="10 11">
    <name type="scientific">Stenotrophomonas rhizophila</name>
    <dbReference type="NCBI Taxonomy" id="216778"/>
    <lineage>
        <taxon>Bacteria</taxon>
        <taxon>Pseudomonadati</taxon>
        <taxon>Pseudomonadota</taxon>
        <taxon>Gammaproteobacteria</taxon>
        <taxon>Lysobacterales</taxon>
        <taxon>Lysobacteraceae</taxon>
        <taxon>Stenotrophomonas</taxon>
    </lineage>
</organism>
<proteinExistence type="predicted"/>
<name>A0A498C1V1_9GAMM</name>
<sequence length="613" mass="67171">MQGEQRARTIFLLLWTLVTAVKLVVAARLPLFVDEAFYWQEGQHLAAAYSDLPGLTAWLARLGVEVGGNHVLALRLPFLAIGAWLPWLVSRIATRWFGAVAGWQAGSLTLLMPLSATLGMLAVPDVPMALAAVLCLDAGARLLRSVDAAAAVKLAAGLAIGALSHYRFIGVIVVGFIALLVLPQGRRMLRDPRVWVALAVGVLAWLPLLSWNADNHDAGLKFQVIERHPWAFEWSGLWFLVIQPMLVTPILCIAMWKVALAGTRSGGGARAQWRYFGLIGAVSTLSIFGLGFFTDVERISFHWPLPGYLALLIAVPVVLNGWPRWLRRTGWWLAGAGLALAFGYYLTASIPSVREQLAGYKYYPRNFAGWEPLAGAVRDELKSMPPGTRVLAGNFKLGAELGFQLRDPSIEVLRHPLNDKHGRSAQLGLWGLLHDGQRDAPMLLVLSPSDQRYRDLLARYHAVCEQVGPLPPPRVVSNDHGFQRFLLFKLPAERVEGPCVTPAMAWLDAPQPGAAVGSPLEVRGWAFKDGVGIARVELLVDGRPVGDAVYGRPYDITGAWKISTDPQHPNVAFDATLKTDHLAPGRHWLGMTLHGKDGSVEQWQEQAFTVPAR</sequence>
<keyword evidence="7 8" id="KW-0472">Membrane</keyword>
<dbReference type="PANTHER" id="PTHR33908:SF11">
    <property type="entry name" value="MEMBRANE PROTEIN"/>
    <property type="match status" value="1"/>
</dbReference>
<dbReference type="RefSeq" id="WP_121043050.1">
    <property type="nucleotide sequence ID" value="NZ_RCDC01000007.1"/>
</dbReference>
<feature type="transmembrane region" description="Helical" evidence="8">
    <location>
        <begin position="194"/>
        <end position="213"/>
    </location>
</feature>
<dbReference type="GO" id="GO:0005886">
    <property type="term" value="C:plasma membrane"/>
    <property type="evidence" value="ECO:0007669"/>
    <property type="project" value="UniProtKB-SubCell"/>
</dbReference>
<feature type="transmembrane region" description="Helical" evidence="8">
    <location>
        <begin position="154"/>
        <end position="182"/>
    </location>
</feature>
<gene>
    <name evidence="10" type="ORF">BCL79_3350</name>
</gene>
<evidence type="ECO:0000256" key="7">
    <source>
        <dbReference type="ARBA" id="ARBA00023136"/>
    </source>
</evidence>
<evidence type="ECO:0000259" key="9">
    <source>
        <dbReference type="Pfam" id="PF13231"/>
    </source>
</evidence>
<dbReference type="EMBL" id="RCDC01000007">
    <property type="protein sequence ID" value="RLK49864.1"/>
    <property type="molecule type" value="Genomic_DNA"/>
</dbReference>
<accession>A0A498C1V1</accession>
<keyword evidence="6 8" id="KW-1133">Transmembrane helix</keyword>
<feature type="transmembrane region" description="Helical" evidence="8">
    <location>
        <begin position="305"/>
        <end position="322"/>
    </location>
</feature>
<feature type="transmembrane region" description="Helical" evidence="8">
    <location>
        <begin position="110"/>
        <end position="134"/>
    </location>
</feature>